<keyword evidence="6" id="KW-1185">Reference proteome</keyword>
<dbReference type="CDD" id="cd06133">
    <property type="entry name" value="ERI-1_3'hExo_like"/>
    <property type="match status" value="1"/>
</dbReference>
<dbReference type="RefSeq" id="WP_190867342.1">
    <property type="nucleotide sequence ID" value="NZ_JACXIY010000051.1"/>
</dbReference>
<sequence length="219" mass="25258">MQYIVYDLEFTVLRNRQYMADILEIGAIKLSDDSGQLNMIDLFHTHVRPTAFRAITPLTTAFTGITQEQVDAAPSFSEAVEAFRQWIDDEPHYMCSWGPDDKQQLIRHCTMHEIGLEWIQNHNDIQLSFTRLQGSEYHQRWGLKRALAAKEIHFIGSHHNALDDAFNTAKLFKHIFPHITLEQNNAAAEQRFTTSLVYTTGHEKNNPFGQLAELFRVAT</sequence>
<dbReference type="InterPro" id="IPR036397">
    <property type="entry name" value="RNaseH_sf"/>
</dbReference>
<dbReference type="Pfam" id="PF00929">
    <property type="entry name" value="RNase_T"/>
    <property type="match status" value="1"/>
</dbReference>
<keyword evidence="2" id="KW-0378">Hydrolase</keyword>
<dbReference type="PANTHER" id="PTHR23044:SF61">
    <property type="entry name" value="3'-5' EXORIBONUCLEASE 1-RELATED"/>
    <property type="match status" value="1"/>
</dbReference>
<dbReference type="InterPro" id="IPR047201">
    <property type="entry name" value="ERI-1_3'hExo-like"/>
</dbReference>
<evidence type="ECO:0000256" key="3">
    <source>
        <dbReference type="ARBA" id="ARBA00022839"/>
    </source>
</evidence>
<protein>
    <submittedName>
        <fullName evidence="5">Exonuclease domain-containing protein</fullName>
    </submittedName>
</protein>
<dbReference type="EMBL" id="JACXIY010000051">
    <property type="protein sequence ID" value="MBD2872549.1"/>
    <property type="molecule type" value="Genomic_DNA"/>
</dbReference>
<accession>A0A927CQZ2</accession>
<evidence type="ECO:0000313" key="6">
    <source>
        <dbReference type="Proteomes" id="UP000632125"/>
    </source>
</evidence>
<dbReference type="InterPro" id="IPR013520">
    <property type="entry name" value="Ribonucl_H"/>
</dbReference>
<dbReference type="InterPro" id="IPR051274">
    <property type="entry name" value="3-5_Exoribonuclease"/>
</dbReference>
<organism evidence="5 6">
    <name type="scientific">Paenibacillus arenilitoris</name>
    <dbReference type="NCBI Taxonomy" id="2772299"/>
    <lineage>
        <taxon>Bacteria</taxon>
        <taxon>Bacillati</taxon>
        <taxon>Bacillota</taxon>
        <taxon>Bacilli</taxon>
        <taxon>Bacillales</taxon>
        <taxon>Paenibacillaceae</taxon>
        <taxon>Paenibacillus</taxon>
    </lineage>
</organism>
<feature type="domain" description="Exonuclease" evidence="4">
    <location>
        <begin position="2"/>
        <end position="181"/>
    </location>
</feature>
<evidence type="ECO:0000256" key="1">
    <source>
        <dbReference type="ARBA" id="ARBA00022722"/>
    </source>
</evidence>
<keyword evidence="3 5" id="KW-0269">Exonuclease</keyword>
<dbReference type="AlphaFoldDB" id="A0A927CQZ2"/>
<dbReference type="SMART" id="SM00479">
    <property type="entry name" value="EXOIII"/>
    <property type="match status" value="1"/>
</dbReference>
<evidence type="ECO:0000313" key="5">
    <source>
        <dbReference type="EMBL" id="MBD2872549.1"/>
    </source>
</evidence>
<evidence type="ECO:0000256" key="2">
    <source>
        <dbReference type="ARBA" id="ARBA00022801"/>
    </source>
</evidence>
<comment type="caution">
    <text evidence="5">The sequence shown here is derived from an EMBL/GenBank/DDBJ whole genome shotgun (WGS) entry which is preliminary data.</text>
</comment>
<name>A0A927CQZ2_9BACL</name>
<dbReference type="SUPFAM" id="SSF53098">
    <property type="entry name" value="Ribonuclease H-like"/>
    <property type="match status" value="1"/>
</dbReference>
<dbReference type="GO" id="GO:0000175">
    <property type="term" value="F:3'-5'-RNA exonuclease activity"/>
    <property type="evidence" value="ECO:0007669"/>
    <property type="project" value="InterPro"/>
</dbReference>
<dbReference type="GO" id="GO:0003676">
    <property type="term" value="F:nucleic acid binding"/>
    <property type="evidence" value="ECO:0007669"/>
    <property type="project" value="InterPro"/>
</dbReference>
<dbReference type="Proteomes" id="UP000632125">
    <property type="component" value="Unassembled WGS sequence"/>
</dbReference>
<dbReference type="PANTHER" id="PTHR23044">
    <property type="entry name" value="3'-5' EXONUCLEASE ERI1-RELATED"/>
    <property type="match status" value="1"/>
</dbReference>
<evidence type="ECO:0000259" key="4">
    <source>
        <dbReference type="SMART" id="SM00479"/>
    </source>
</evidence>
<keyword evidence="1" id="KW-0540">Nuclease</keyword>
<dbReference type="InterPro" id="IPR012337">
    <property type="entry name" value="RNaseH-like_sf"/>
</dbReference>
<proteinExistence type="predicted"/>
<gene>
    <name evidence="5" type="ORF">IDH41_28610</name>
</gene>
<reference evidence="5" key="1">
    <citation type="submission" date="2020-09" db="EMBL/GenBank/DDBJ databases">
        <title>A novel bacterium of genus Paenibacillus, isolated from South China Sea.</title>
        <authorList>
            <person name="Huang H."/>
            <person name="Mo K."/>
            <person name="Hu Y."/>
        </authorList>
    </citation>
    <scope>NUCLEOTIDE SEQUENCE</scope>
    <source>
        <strain evidence="5">IB182493</strain>
    </source>
</reference>
<dbReference type="Gene3D" id="3.30.420.10">
    <property type="entry name" value="Ribonuclease H-like superfamily/Ribonuclease H"/>
    <property type="match status" value="1"/>
</dbReference>